<sequence>MGEIRLEIEELIKDLKFDEKGLIPVIVQDYKTGRVLMHAYMNEEALMKTIETGEAWYYSRSRKKLWHKGETSGNYQKVIDIAVDCDKDTLLLIVEQIGVACHTGNFSCFYRSLKGGVSFLFYLENLLRERKKKLPDGSYSAKLFKEGKEKILQKLGEESIETIIAGMKGNKDEFLYEGADLIFHFLVSLVEEDTELREIIEELIKRHK</sequence>
<dbReference type="HAMAP" id="MF_01021">
    <property type="entry name" value="HisI"/>
    <property type="match status" value="1"/>
</dbReference>
<dbReference type="InterPro" id="IPR021130">
    <property type="entry name" value="PRib-ATP_PPHydrolase-like"/>
</dbReference>
<dbReference type="GO" id="GO:0004635">
    <property type="term" value="F:phosphoribosyl-AMP cyclohydrolase activity"/>
    <property type="evidence" value="ECO:0007669"/>
    <property type="project" value="UniProtKB-UniRule"/>
</dbReference>
<gene>
    <name evidence="15" type="primary">hisI</name>
    <name evidence="15" type="synonym">hisIE</name>
    <name evidence="17" type="ORF">ENU78_00760</name>
</gene>
<dbReference type="GO" id="GO:0005524">
    <property type="term" value="F:ATP binding"/>
    <property type="evidence" value="ECO:0007669"/>
    <property type="project" value="UniProtKB-KW"/>
</dbReference>
<accession>A0A7V3ZHP2</accession>
<keyword evidence="13 15" id="KW-0368">Histidine biosynthesis</keyword>
<evidence type="ECO:0000256" key="1">
    <source>
        <dbReference type="ARBA" id="ARBA00000024"/>
    </source>
</evidence>
<evidence type="ECO:0000256" key="14">
    <source>
        <dbReference type="ARBA" id="ARBA00023268"/>
    </source>
</evidence>
<proteinExistence type="inferred from homology"/>
<dbReference type="InterPro" id="IPR002496">
    <property type="entry name" value="PRib_AMP_CycHydrolase_dom"/>
</dbReference>
<keyword evidence="10 15" id="KW-0547">Nucleotide-binding</keyword>
<dbReference type="Gene3D" id="3.10.20.810">
    <property type="entry name" value="Phosphoribosyl-AMP cyclohydrolase"/>
    <property type="match status" value="1"/>
</dbReference>
<dbReference type="UniPathway" id="UPA00031">
    <property type="reaction ID" value="UER00007"/>
</dbReference>
<evidence type="ECO:0000256" key="12">
    <source>
        <dbReference type="ARBA" id="ARBA00022840"/>
    </source>
</evidence>
<evidence type="ECO:0000256" key="6">
    <source>
        <dbReference type="ARBA" id="ARBA00007731"/>
    </source>
</evidence>
<evidence type="ECO:0000256" key="4">
    <source>
        <dbReference type="ARBA" id="ARBA00005169"/>
    </source>
</evidence>
<evidence type="ECO:0000256" key="7">
    <source>
        <dbReference type="ARBA" id="ARBA00008299"/>
    </source>
</evidence>
<dbReference type="CDD" id="cd11534">
    <property type="entry name" value="NTP-PPase_HisIE_like"/>
    <property type="match status" value="1"/>
</dbReference>
<organism evidence="17">
    <name type="scientific">Dictyoglomus thermophilum</name>
    <dbReference type="NCBI Taxonomy" id="14"/>
    <lineage>
        <taxon>Bacteria</taxon>
        <taxon>Pseudomonadati</taxon>
        <taxon>Dictyoglomota</taxon>
        <taxon>Dictyoglomia</taxon>
        <taxon>Dictyoglomales</taxon>
        <taxon>Dictyoglomaceae</taxon>
        <taxon>Dictyoglomus</taxon>
    </lineage>
</organism>
<evidence type="ECO:0000256" key="8">
    <source>
        <dbReference type="ARBA" id="ARBA00022490"/>
    </source>
</evidence>
<comment type="similarity">
    <text evidence="7 15">In the N-terminal section; belongs to the PRA-CH family.</text>
</comment>
<dbReference type="HAMAP" id="MF_01019">
    <property type="entry name" value="HisIE"/>
    <property type="match status" value="1"/>
</dbReference>
<evidence type="ECO:0000259" key="16">
    <source>
        <dbReference type="Pfam" id="PF01502"/>
    </source>
</evidence>
<comment type="catalytic activity">
    <reaction evidence="1 15">
        <text>1-(5-phospho-beta-D-ribosyl)-5'-AMP + H2O = 1-(5-phospho-beta-D-ribosyl)-5-[(5-phospho-beta-D-ribosylamino)methylideneamino]imidazole-4-carboxamide</text>
        <dbReference type="Rhea" id="RHEA:20049"/>
        <dbReference type="ChEBI" id="CHEBI:15377"/>
        <dbReference type="ChEBI" id="CHEBI:58435"/>
        <dbReference type="ChEBI" id="CHEBI:59457"/>
        <dbReference type="EC" id="3.5.4.19"/>
    </reaction>
</comment>
<dbReference type="GO" id="GO:0005737">
    <property type="term" value="C:cytoplasm"/>
    <property type="evidence" value="ECO:0007669"/>
    <property type="project" value="UniProtKB-SubCell"/>
</dbReference>
<dbReference type="GO" id="GO:0000105">
    <property type="term" value="P:L-histidine biosynthetic process"/>
    <property type="evidence" value="ECO:0007669"/>
    <property type="project" value="UniProtKB-UniRule"/>
</dbReference>
<feature type="region of interest" description="Phosphoribosyl-ATP pyrophosphohydrolase" evidence="15">
    <location>
        <begin position="120"/>
        <end position="208"/>
    </location>
</feature>
<evidence type="ECO:0000256" key="5">
    <source>
        <dbReference type="ARBA" id="ARBA00005204"/>
    </source>
</evidence>
<dbReference type="PANTHER" id="PTHR42945:SF1">
    <property type="entry name" value="HISTIDINE BIOSYNTHESIS BIFUNCTIONAL PROTEIN HIS7"/>
    <property type="match status" value="1"/>
</dbReference>
<reference evidence="17" key="1">
    <citation type="journal article" date="2020" name="mSystems">
        <title>Genome- and Community-Level Interaction Insights into Carbon Utilization and Element Cycling Functions of Hydrothermarchaeota in Hydrothermal Sediment.</title>
        <authorList>
            <person name="Zhou Z."/>
            <person name="Liu Y."/>
            <person name="Xu W."/>
            <person name="Pan J."/>
            <person name="Luo Z.H."/>
            <person name="Li M."/>
        </authorList>
    </citation>
    <scope>NUCLEOTIDE SEQUENCE [LARGE SCALE GENOMIC DNA]</scope>
    <source>
        <strain evidence="17">SpSt-70</strain>
    </source>
</reference>
<dbReference type="PANTHER" id="PTHR42945">
    <property type="entry name" value="HISTIDINE BIOSYNTHESIS BIFUNCTIONAL PROTEIN"/>
    <property type="match status" value="1"/>
</dbReference>
<dbReference type="InterPro" id="IPR038019">
    <property type="entry name" value="PRib_AMP_CycHydrolase_sf"/>
</dbReference>
<evidence type="ECO:0000256" key="15">
    <source>
        <dbReference type="HAMAP-Rule" id="MF_01019"/>
    </source>
</evidence>
<dbReference type="NCBIfam" id="TIGR03188">
    <property type="entry name" value="histidine_hisI"/>
    <property type="match status" value="1"/>
</dbReference>
<dbReference type="EC" id="3.5.4.19" evidence="15"/>
<dbReference type="Gene3D" id="1.10.287.1080">
    <property type="entry name" value="MazG-like"/>
    <property type="match status" value="1"/>
</dbReference>
<comment type="pathway">
    <text evidence="5 15">Amino-acid biosynthesis; L-histidine biosynthesis; L-histidine from 5-phospho-alpha-D-ribose 1-diphosphate: step 2/9.</text>
</comment>
<keyword evidence="11 15" id="KW-0378">Hydrolase</keyword>
<dbReference type="InterPro" id="IPR008179">
    <property type="entry name" value="HisE"/>
</dbReference>
<name>A0A7V3ZHP2_DICTH</name>
<dbReference type="SUPFAM" id="SSF101386">
    <property type="entry name" value="all-alpha NTP pyrophosphatases"/>
    <property type="match status" value="1"/>
</dbReference>
<evidence type="ECO:0000256" key="10">
    <source>
        <dbReference type="ARBA" id="ARBA00022741"/>
    </source>
</evidence>
<feature type="domain" description="Phosphoribosyl-AMP cyclohydrolase" evidence="16">
    <location>
        <begin position="37"/>
        <end position="110"/>
    </location>
</feature>
<evidence type="ECO:0000313" key="17">
    <source>
        <dbReference type="EMBL" id="HGK22975.1"/>
    </source>
</evidence>
<dbReference type="HAMAP" id="MF_01020">
    <property type="entry name" value="HisE"/>
    <property type="match status" value="1"/>
</dbReference>
<dbReference type="InterPro" id="IPR023019">
    <property type="entry name" value="His_synth_HisIE"/>
</dbReference>
<keyword evidence="9 15" id="KW-0028">Amino-acid biosynthesis</keyword>
<dbReference type="AlphaFoldDB" id="A0A7V3ZHP2"/>
<protein>
    <recommendedName>
        <fullName evidence="15">Histidine biosynthesis bifunctional protein HisIE</fullName>
    </recommendedName>
    <domain>
        <recommendedName>
            <fullName evidence="15">Phosphoribosyl-AMP cyclohydrolase</fullName>
            <shortName evidence="15">PRA-CH</shortName>
            <ecNumber evidence="15">3.5.4.19</ecNumber>
        </recommendedName>
    </domain>
    <domain>
        <recommendedName>
            <fullName evidence="15">Phosphoribosyl-ATP pyrophosphatase</fullName>
            <shortName evidence="15">PRA-PH</shortName>
            <ecNumber evidence="15">3.6.1.31</ecNumber>
        </recommendedName>
    </domain>
</protein>
<evidence type="ECO:0000256" key="11">
    <source>
        <dbReference type="ARBA" id="ARBA00022801"/>
    </source>
</evidence>
<dbReference type="EC" id="3.6.1.31" evidence="15"/>
<keyword evidence="12 15" id="KW-0067">ATP-binding</keyword>
<comment type="subcellular location">
    <subcellularLocation>
        <location evidence="3 15">Cytoplasm</location>
    </subcellularLocation>
</comment>
<keyword evidence="14 15" id="KW-0511">Multifunctional enzyme</keyword>
<comment type="pathway">
    <text evidence="4 15">Amino-acid biosynthesis; L-histidine biosynthesis; L-histidine from 5-phospho-alpha-D-ribose 1-diphosphate: step 3/9.</text>
</comment>
<dbReference type="Pfam" id="PF01502">
    <property type="entry name" value="PRA-CH"/>
    <property type="match status" value="1"/>
</dbReference>
<evidence type="ECO:0000256" key="13">
    <source>
        <dbReference type="ARBA" id="ARBA00023102"/>
    </source>
</evidence>
<dbReference type="InterPro" id="IPR026660">
    <property type="entry name" value="PRA-CH"/>
</dbReference>
<evidence type="ECO:0000256" key="2">
    <source>
        <dbReference type="ARBA" id="ARBA00001460"/>
    </source>
</evidence>
<comment type="caution">
    <text evidence="17">The sequence shown here is derived from an EMBL/GenBank/DDBJ whole genome shotgun (WGS) entry which is preliminary data.</text>
</comment>
<evidence type="ECO:0000256" key="9">
    <source>
        <dbReference type="ARBA" id="ARBA00022605"/>
    </source>
</evidence>
<dbReference type="EMBL" id="DTDV01000005">
    <property type="protein sequence ID" value="HGK22975.1"/>
    <property type="molecule type" value="Genomic_DNA"/>
</dbReference>
<comment type="similarity">
    <text evidence="6 15">In the C-terminal section; belongs to the PRA-PH family.</text>
</comment>
<dbReference type="NCBIfam" id="NF000768">
    <property type="entry name" value="PRK00051.1"/>
    <property type="match status" value="1"/>
</dbReference>
<dbReference type="Pfam" id="PF01503">
    <property type="entry name" value="PRA-PH"/>
    <property type="match status" value="1"/>
</dbReference>
<dbReference type="SUPFAM" id="SSF141734">
    <property type="entry name" value="HisI-like"/>
    <property type="match status" value="1"/>
</dbReference>
<feature type="region of interest" description="Phosphoribosyl-AMP cyclohydrolase" evidence="15">
    <location>
        <begin position="1"/>
        <end position="119"/>
    </location>
</feature>
<evidence type="ECO:0000256" key="3">
    <source>
        <dbReference type="ARBA" id="ARBA00004496"/>
    </source>
</evidence>
<dbReference type="GO" id="GO:0004636">
    <property type="term" value="F:phosphoribosyl-ATP diphosphatase activity"/>
    <property type="evidence" value="ECO:0007669"/>
    <property type="project" value="UniProtKB-UniRule"/>
</dbReference>
<dbReference type="FunFam" id="3.10.20.810:FF:000001">
    <property type="entry name" value="Histidine biosynthesis bifunctional protein HisIE"/>
    <property type="match status" value="1"/>
</dbReference>
<keyword evidence="8 15" id="KW-0963">Cytoplasm</keyword>
<dbReference type="NCBIfam" id="NF002747">
    <property type="entry name" value="PRK02759.1"/>
    <property type="match status" value="1"/>
</dbReference>
<comment type="catalytic activity">
    <reaction evidence="2 15">
        <text>1-(5-phospho-beta-D-ribosyl)-ATP + H2O = 1-(5-phospho-beta-D-ribosyl)-5'-AMP + diphosphate + H(+)</text>
        <dbReference type="Rhea" id="RHEA:22828"/>
        <dbReference type="ChEBI" id="CHEBI:15377"/>
        <dbReference type="ChEBI" id="CHEBI:15378"/>
        <dbReference type="ChEBI" id="CHEBI:33019"/>
        <dbReference type="ChEBI" id="CHEBI:59457"/>
        <dbReference type="ChEBI" id="CHEBI:73183"/>
        <dbReference type="EC" id="3.6.1.31"/>
    </reaction>
</comment>